<dbReference type="EMBL" id="SACM01000002">
    <property type="protein sequence ID" value="RVT86018.1"/>
    <property type="molecule type" value="Genomic_DNA"/>
</dbReference>
<dbReference type="RefSeq" id="WP_127682516.1">
    <property type="nucleotide sequence ID" value="NZ_SACM01000002.1"/>
</dbReference>
<keyword evidence="4" id="KW-0274">FAD</keyword>
<dbReference type="OrthoDB" id="9766796at2"/>
<dbReference type="InterPro" id="IPR000447">
    <property type="entry name" value="G3P_DH_FAD-dep"/>
</dbReference>
<comment type="catalytic activity">
    <reaction evidence="6">
        <text>a quinone + sn-glycerol 3-phosphate = dihydroxyacetone phosphate + a quinol</text>
        <dbReference type="Rhea" id="RHEA:18977"/>
        <dbReference type="ChEBI" id="CHEBI:24646"/>
        <dbReference type="ChEBI" id="CHEBI:57597"/>
        <dbReference type="ChEBI" id="CHEBI:57642"/>
        <dbReference type="ChEBI" id="CHEBI:132124"/>
        <dbReference type="EC" id="1.1.5.3"/>
    </reaction>
</comment>
<dbReference type="Gene3D" id="6.10.250.1890">
    <property type="match status" value="1"/>
</dbReference>
<dbReference type="Pfam" id="PF01266">
    <property type="entry name" value="DAO"/>
    <property type="match status" value="1"/>
</dbReference>
<reference evidence="8 9" key="1">
    <citation type="submission" date="2019-01" db="EMBL/GenBank/DDBJ databases">
        <authorList>
            <person name="Chen W.-M."/>
        </authorList>
    </citation>
    <scope>NUCLEOTIDE SEQUENCE [LARGE SCALE GENOMIC DNA]</scope>
    <source>
        <strain evidence="8 9">CCP-18</strain>
    </source>
</reference>
<organism evidence="8 9">
    <name type="scientific">Inhella crocodyli</name>
    <dbReference type="NCBI Taxonomy" id="2499851"/>
    <lineage>
        <taxon>Bacteria</taxon>
        <taxon>Pseudomonadati</taxon>
        <taxon>Pseudomonadota</taxon>
        <taxon>Betaproteobacteria</taxon>
        <taxon>Burkholderiales</taxon>
        <taxon>Sphaerotilaceae</taxon>
        <taxon>Inhella</taxon>
    </lineage>
</organism>
<dbReference type="Gene3D" id="1.10.8.870">
    <property type="entry name" value="Alpha-glycerophosphate oxidase, cap domain"/>
    <property type="match status" value="1"/>
</dbReference>
<dbReference type="PANTHER" id="PTHR11985:SF15">
    <property type="entry name" value="GLYCEROL-3-PHOSPHATE DEHYDROGENASE, MITOCHONDRIAL"/>
    <property type="match status" value="1"/>
</dbReference>
<evidence type="ECO:0000256" key="1">
    <source>
        <dbReference type="ARBA" id="ARBA00001974"/>
    </source>
</evidence>
<dbReference type="Proteomes" id="UP000288587">
    <property type="component" value="Unassembled WGS sequence"/>
</dbReference>
<dbReference type="InterPro" id="IPR036188">
    <property type="entry name" value="FAD/NAD-bd_sf"/>
</dbReference>
<evidence type="ECO:0000256" key="5">
    <source>
        <dbReference type="ARBA" id="ARBA00023002"/>
    </source>
</evidence>
<dbReference type="GO" id="GO:0004368">
    <property type="term" value="F:glycerol-3-phosphate dehydrogenase (quinone) activity"/>
    <property type="evidence" value="ECO:0007669"/>
    <property type="project" value="UniProtKB-EC"/>
</dbReference>
<comment type="cofactor">
    <cofactor evidence="1 6">
        <name>FAD</name>
        <dbReference type="ChEBI" id="CHEBI:57692"/>
    </cofactor>
</comment>
<dbReference type="AlphaFoldDB" id="A0A3S2UEM5"/>
<comment type="similarity">
    <text evidence="2 6">Belongs to the FAD-dependent glycerol-3-phosphate dehydrogenase family.</text>
</comment>
<dbReference type="GO" id="GO:0046168">
    <property type="term" value="P:glycerol-3-phosphate catabolic process"/>
    <property type="evidence" value="ECO:0007669"/>
    <property type="project" value="TreeGrafter"/>
</dbReference>
<dbReference type="SUPFAM" id="SSF51905">
    <property type="entry name" value="FAD/NAD(P)-binding domain"/>
    <property type="match status" value="1"/>
</dbReference>
<evidence type="ECO:0000259" key="7">
    <source>
        <dbReference type="Pfam" id="PF01266"/>
    </source>
</evidence>
<gene>
    <name evidence="8" type="ORF">EOD73_08200</name>
</gene>
<keyword evidence="9" id="KW-1185">Reference proteome</keyword>
<evidence type="ECO:0000256" key="6">
    <source>
        <dbReference type="RuleBase" id="RU361217"/>
    </source>
</evidence>
<dbReference type="PROSITE" id="PS00977">
    <property type="entry name" value="FAD_G3PDH_1"/>
    <property type="match status" value="1"/>
</dbReference>
<dbReference type="NCBIfam" id="NF009906">
    <property type="entry name" value="PRK13369.1"/>
    <property type="match status" value="1"/>
</dbReference>
<comment type="caution">
    <text evidence="8">The sequence shown here is derived from an EMBL/GenBank/DDBJ whole genome shotgun (WGS) entry which is preliminary data.</text>
</comment>
<evidence type="ECO:0000256" key="3">
    <source>
        <dbReference type="ARBA" id="ARBA00022630"/>
    </source>
</evidence>
<dbReference type="PANTHER" id="PTHR11985">
    <property type="entry name" value="GLYCEROL-3-PHOSPHATE DEHYDROGENASE"/>
    <property type="match status" value="1"/>
</dbReference>
<dbReference type="Gene3D" id="3.30.9.10">
    <property type="entry name" value="D-Amino Acid Oxidase, subunit A, domain 2"/>
    <property type="match status" value="1"/>
</dbReference>
<name>A0A3S2UEM5_9BURK</name>
<accession>A0A3S2UEM5</accession>
<feature type="domain" description="FAD dependent oxidoreductase" evidence="7">
    <location>
        <begin position="7"/>
        <end position="325"/>
    </location>
</feature>
<dbReference type="PRINTS" id="PR01001">
    <property type="entry name" value="FADG3PDH"/>
</dbReference>
<protein>
    <recommendedName>
        <fullName evidence="6">Glycerol-3-phosphate dehydrogenase</fullName>
        <ecNumber evidence="6">1.1.5.3</ecNumber>
    </recommendedName>
</protein>
<evidence type="ECO:0000256" key="2">
    <source>
        <dbReference type="ARBA" id="ARBA00007330"/>
    </source>
</evidence>
<dbReference type="Gene3D" id="3.50.50.60">
    <property type="entry name" value="FAD/NAD(P)-binding domain"/>
    <property type="match status" value="1"/>
</dbReference>
<proteinExistence type="inferred from homology"/>
<dbReference type="InterPro" id="IPR006076">
    <property type="entry name" value="FAD-dep_OxRdtase"/>
</dbReference>
<keyword evidence="3 6" id="KW-0285">Flavoprotein</keyword>
<dbReference type="InterPro" id="IPR038299">
    <property type="entry name" value="DAO_C_sf"/>
</dbReference>
<dbReference type="EC" id="1.1.5.3" evidence="6"/>
<evidence type="ECO:0000313" key="9">
    <source>
        <dbReference type="Proteomes" id="UP000288587"/>
    </source>
</evidence>
<evidence type="ECO:0000256" key="4">
    <source>
        <dbReference type="ARBA" id="ARBA00022827"/>
    </source>
</evidence>
<keyword evidence="5 6" id="KW-0560">Oxidoreductase</keyword>
<evidence type="ECO:0000313" key="8">
    <source>
        <dbReference type="EMBL" id="RVT86018.1"/>
    </source>
</evidence>
<dbReference type="SUPFAM" id="SSF54373">
    <property type="entry name" value="FAD-linked reductases, C-terminal domain"/>
    <property type="match status" value="1"/>
</dbReference>
<dbReference type="GO" id="GO:0009331">
    <property type="term" value="C:glycerol-3-phosphate dehydrogenase (FAD) complex"/>
    <property type="evidence" value="ECO:0007669"/>
    <property type="project" value="UniProtKB-UniRule"/>
</dbReference>
<dbReference type="NCBIfam" id="NF008899">
    <property type="entry name" value="PRK12266.1"/>
    <property type="match status" value="1"/>
</dbReference>
<sequence length="499" mass="54242">MGADIVDVLVVGGGVNGAGIARDLAGRGLRVLLAERDDLASHTSSASSKLVHGGLRYLAQGHFGLVRKSLLERERLLARNPHLMQPLRLVLPHDATQGPRWRLRAGLFLYDHLAPLRVSAPSRALALPGTPEGAALQARFTHAFTFSDGWVDDARLVLACALDAQAHGARILTRHACVSARPRDGLWHIQLREPHGREHAVHARALVNATGPWASRFLAEALHHPQPPRLRLVQGTHVVVRRRWTHGAGYLLQNPDGRVLFALPFHGEFTLLGTTDVEVDRPSAQATEAEVDYLCTQASRWLREPVTPADVLHRWAGVRPLLDDAQGDAKAITRDYRLDLVKAPGLPPRLDVWGGKLTTFRLLAEQAADRLAPLLGAPRGTWTAEAPLPGGDCGPLAPFIAELQGAHPDRDPALVARWARAHGSGARALLNTPPGPEIAPGVCEAELRHAHAHEWAQNGDDFLWRRTKLGLVLNATQQAEVQRWFLTCAKPGGLGATLS</sequence>